<feature type="transmembrane region" description="Helical" evidence="8">
    <location>
        <begin position="276"/>
        <end position="298"/>
    </location>
</feature>
<reference evidence="10" key="1">
    <citation type="submission" date="2020-05" db="EMBL/GenBank/DDBJ databases">
        <authorList>
            <person name="Chiriac C."/>
            <person name="Salcher M."/>
            <person name="Ghai R."/>
            <person name="Kavagutti S V."/>
        </authorList>
    </citation>
    <scope>NUCLEOTIDE SEQUENCE</scope>
</reference>
<evidence type="ECO:0000256" key="4">
    <source>
        <dbReference type="ARBA" id="ARBA00022692"/>
    </source>
</evidence>
<dbReference type="InterPro" id="IPR035906">
    <property type="entry name" value="MetI-like_sf"/>
</dbReference>
<protein>
    <submittedName>
        <fullName evidence="10">Unannotated protein</fullName>
    </submittedName>
</protein>
<dbReference type="InterPro" id="IPR050366">
    <property type="entry name" value="BP-dependent_transpt_permease"/>
</dbReference>
<dbReference type="PROSITE" id="PS50928">
    <property type="entry name" value="ABC_TM1"/>
    <property type="match status" value="1"/>
</dbReference>
<keyword evidence="4 8" id="KW-0812">Transmembrane</keyword>
<evidence type="ECO:0000256" key="3">
    <source>
        <dbReference type="ARBA" id="ARBA00022475"/>
    </source>
</evidence>
<dbReference type="GO" id="GO:0055085">
    <property type="term" value="P:transmembrane transport"/>
    <property type="evidence" value="ECO:0007669"/>
    <property type="project" value="InterPro"/>
</dbReference>
<keyword evidence="3" id="KW-1003">Cell membrane</keyword>
<sequence length="307" mass="32941">MTAVAVPGAGGAPDPAADAAAESRAPAVTAKDVRRELRRQLFRSKTFLGGMIIILFWAFCAAFPAVIATDDPSRQDPASKWVRPFTDGFLFGADRSGRDVFSRMVYGAREIMIIAPAAVVLGTLIGITLGLLMGYFGGPLDDVISRIIEALMSLPVILVALLALSALDASRLTIILLIGFLFGPIIGRTVRAAVLTERNLDYVRAAELRGERSTYIMFVEILPNVVGPIIVEFTVRLGYAVFTMAGLAFIGFGTQPGSPDWGRTIFEERSSLLSDVWWPSLVPALALASLVVAINMVADAIQGLVDR</sequence>
<dbReference type="CDD" id="cd06261">
    <property type="entry name" value="TM_PBP2"/>
    <property type="match status" value="1"/>
</dbReference>
<dbReference type="PANTHER" id="PTHR43386:SF25">
    <property type="entry name" value="PEPTIDE ABC TRANSPORTER PERMEASE PROTEIN"/>
    <property type="match status" value="1"/>
</dbReference>
<feature type="transmembrane region" description="Helical" evidence="8">
    <location>
        <begin position="111"/>
        <end position="135"/>
    </location>
</feature>
<dbReference type="AlphaFoldDB" id="A0A6J6BD11"/>
<name>A0A6J6BD11_9ZZZZ</name>
<feature type="transmembrane region" description="Helical" evidence="8">
    <location>
        <begin position="147"/>
        <end position="167"/>
    </location>
</feature>
<feature type="domain" description="ABC transmembrane type-1" evidence="9">
    <location>
        <begin position="108"/>
        <end position="298"/>
    </location>
</feature>
<dbReference type="Gene3D" id="1.10.3720.10">
    <property type="entry name" value="MetI-like"/>
    <property type="match status" value="1"/>
</dbReference>
<keyword evidence="2" id="KW-0813">Transport</keyword>
<accession>A0A6J6BD11</accession>
<keyword evidence="6 8" id="KW-0472">Membrane</keyword>
<dbReference type="SUPFAM" id="SSF161098">
    <property type="entry name" value="MetI-like"/>
    <property type="match status" value="1"/>
</dbReference>
<dbReference type="PANTHER" id="PTHR43386">
    <property type="entry name" value="OLIGOPEPTIDE TRANSPORT SYSTEM PERMEASE PROTEIN APPC"/>
    <property type="match status" value="1"/>
</dbReference>
<evidence type="ECO:0000313" key="10">
    <source>
        <dbReference type="EMBL" id="CAB4536198.1"/>
    </source>
</evidence>
<evidence type="ECO:0000256" key="5">
    <source>
        <dbReference type="ARBA" id="ARBA00022989"/>
    </source>
</evidence>
<evidence type="ECO:0000259" key="9">
    <source>
        <dbReference type="PROSITE" id="PS50928"/>
    </source>
</evidence>
<feature type="transmembrane region" description="Helical" evidence="8">
    <location>
        <begin position="47"/>
        <end position="67"/>
    </location>
</feature>
<feature type="transmembrane region" description="Helical" evidence="8">
    <location>
        <begin position="237"/>
        <end position="255"/>
    </location>
</feature>
<dbReference type="Pfam" id="PF00528">
    <property type="entry name" value="BPD_transp_1"/>
    <property type="match status" value="1"/>
</dbReference>
<comment type="subcellular location">
    <subcellularLocation>
        <location evidence="1">Cell membrane</location>
        <topology evidence="1">Multi-pass membrane protein</topology>
    </subcellularLocation>
</comment>
<dbReference type="EMBL" id="CAEZSR010000001">
    <property type="protein sequence ID" value="CAB4536198.1"/>
    <property type="molecule type" value="Genomic_DNA"/>
</dbReference>
<feature type="compositionally biased region" description="Low complexity" evidence="7">
    <location>
        <begin position="1"/>
        <end position="20"/>
    </location>
</feature>
<organism evidence="10">
    <name type="scientific">freshwater metagenome</name>
    <dbReference type="NCBI Taxonomy" id="449393"/>
    <lineage>
        <taxon>unclassified sequences</taxon>
        <taxon>metagenomes</taxon>
        <taxon>ecological metagenomes</taxon>
    </lineage>
</organism>
<dbReference type="GO" id="GO:0005886">
    <property type="term" value="C:plasma membrane"/>
    <property type="evidence" value="ECO:0007669"/>
    <property type="project" value="UniProtKB-SubCell"/>
</dbReference>
<dbReference type="InterPro" id="IPR000515">
    <property type="entry name" value="MetI-like"/>
</dbReference>
<evidence type="ECO:0000256" key="7">
    <source>
        <dbReference type="SAM" id="MobiDB-lite"/>
    </source>
</evidence>
<keyword evidence="5 8" id="KW-1133">Transmembrane helix</keyword>
<feature type="transmembrane region" description="Helical" evidence="8">
    <location>
        <begin position="173"/>
        <end position="194"/>
    </location>
</feature>
<evidence type="ECO:0000256" key="8">
    <source>
        <dbReference type="SAM" id="Phobius"/>
    </source>
</evidence>
<gene>
    <name evidence="10" type="ORF">UFOPK1493_00004</name>
</gene>
<evidence type="ECO:0000256" key="6">
    <source>
        <dbReference type="ARBA" id="ARBA00023136"/>
    </source>
</evidence>
<proteinExistence type="predicted"/>
<evidence type="ECO:0000256" key="1">
    <source>
        <dbReference type="ARBA" id="ARBA00004651"/>
    </source>
</evidence>
<feature type="region of interest" description="Disordered" evidence="7">
    <location>
        <begin position="1"/>
        <end position="23"/>
    </location>
</feature>
<evidence type="ECO:0000256" key="2">
    <source>
        <dbReference type="ARBA" id="ARBA00022448"/>
    </source>
</evidence>